<comment type="caution">
    <text evidence="1">The sequence shown here is derived from an EMBL/GenBank/DDBJ whole genome shotgun (WGS) entry which is preliminary data.</text>
</comment>
<gene>
    <name evidence="1" type="ORF">PUN28_019247</name>
</gene>
<reference evidence="1 2" key="1">
    <citation type="submission" date="2023-03" db="EMBL/GenBank/DDBJ databases">
        <title>High recombination rates correlate with genetic variation in Cardiocondyla obscurior ants.</title>
        <authorList>
            <person name="Errbii M."/>
        </authorList>
    </citation>
    <scope>NUCLEOTIDE SEQUENCE [LARGE SCALE GENOMIC DNA]</scope>
    <source>
        <strain evidence="1">Alpha-2009</strain>
        <tissue evidence="1">Whole body</tissue>
    </source>
</reference>
<evidence type="ECO:0008006" key="3">
    <source>
        <dbReference type="Google" id="ProtNLM"/>
    </source>
</evidence>
<sequence length="155" mass="17997">MRQCFFIMHIHRIYGVGSKSVIKTCLGELHQYECRAITKTSSKVEDHSGRSIYEGFQRIGRLLSAPEWTNVMYSPHTPFTSAHTRRVVQEYPTLYHIFLSLGSYSFLPLDRIVRMTECLARIFEAREKCCRVPSLKISRDTAVLKKKKKILNPSQ</sequence>
<evidence type="ECO:0000313" key="2">
    <source>
        <dbReference type="Proteomes" id="UP001430953"/>
    </source>
</evidence>
<protein>
    <recommendedName>
        <fullName evidence="3">Ribosomal protein S10</fullName>
    </recommendedName>
</protein>
<name>A0AAW2EAM9_9HYME</name>
<evidence type="ECO:0000313" key="1">
    <source>
        <dbReference type="EMBL" id="KAL0100731.1"/>
    </source>
</evidence>
<dbReference type="AlphaFoldDB" id="A0AAW2EAM9"/>
<proteinExistence type="predicted"/>
<accession>A0AAW2EAM9</accession>
<keyword evidence="2" id="KW-1185">Reference proteome</keyword>
<organism evidence="1 2">
    <name type="scientific">Cardiocondyla obscurior</name>
    <dbReference type="NCBI Taxonomy" id="286306"/>
    <lineage>
        <taxon>Eukaryota</taxon>
        <taxon>Metazoa</taxon>
        <taxon>Ecdysozoa</taxon>
        <taxon>Arthropoda</taxon>
        <taxon>Hexapoda</taxon>
        <taxon>Insecta</taxon>
        <taxon>Pterygota</taxon>
        <taxon>Neoptera</taxon>
        <taxon>Endopterygota</taxon>
        <taxon>Hymenoptera</taxon>
        <taxon>Apocrita</taxon>
        <taxon>Aculeata</taxon>
        <taxon>Formicoidea</taxon>
        <taxon>Formicidae</taxon>
        <taxon>Myrmicinae</taxon>
        <taxon>Cardiocondyla</taxon>
    </lineage>
</organism>
<dbReference type="EMBL" id="JADYXP020000025">
    <property type="protein sequence ID" value="KAL0100731.1"/>
    <property type="molecule type" value="Genomic_DNA"/>
</dbReference>
<dbReference type="Proteomes" id="UP001430953">
    <property type="component" value="Unassembled WGS sequence"/>
</dbReference>